<evidence type="ECO:0000256" key="3">
    <source>
        <dbReference type="ARBA" id="ARBA00022989"/>
    </source>
</evidence>
<dbReference type="InterPro" id="IPR007829">
    <property type="entry name" value="TM2"/>
</dbReference>
<dbReference type="Pfam" id="PF05154">
    <property type="entry name" value="TM2"/>
    <property type="match status" value="1"/>
</dbReference>
<dbReference type="STRING" id="385682.SAMN05444380_11170"/>
<keyword evidence="8" id="KW-1185">Reference proteome</keyword>
<comment type="subcellular location">
    <subcellularLocation>
        <location evidence="1">Membrane</location>
        <topology evidence="1">Multi-pass membrane protein</topology>
    </subcellularLocation>
</comment>
<evidence type="ECO:0000256" key="2">
    <source>
        <dbReference type="ARBA" id="ARBA00022692"/>
    </source>
</evidence>
<evidence type="ECO:0000313" key="7">
    <source>
        <dbReference type="EMBL" id="SFE43558.1"/>
    </source>
</evidence>
<feature type="transmembrane region" description="Helical" evidence="5">
    <location>
        <begin position="73"/>
        <end position="94"/>
    </location>
</feature>
<feature type="transmembrane region" description="Helical" evidence="5">
    <location>
        <begin position="47"/>
        <end position="67"/>
    </location>
</feature>
<evidence type="ECO:0000256" key="1">
    <source>
        <dbReference type="ARBA" id="ARBA00004141"/>
    </source>
</evidence>
<dbReference type="RefSeq" id="WP_010526465.1">
    <property type="nucleotide sequence ID" value="NZ_AFSL01000009.1"/>
</dbReference>
<dbReference type="EMBL" id="FONA01000011">
    <property type="protein sequence ID" value="SFE43558.1"/>
    <property type="molecule type" value="Genomic_DNA"/>
</dbReference>
<protein>
    <submittedName>
        <fullName evidence="7">TM2 domain-containing protein</fullName>
    </submittedName>
</protein>
<sequence>MERILNWMPEAEMEEAYFLDNLLKEKSDQQVKDFLMIYRARRRDPQITLLTALIGFFGVAGVHRFLLNQIGMGILYLLTAGLCFIGTIVDLVNYRNLTMEYNQKMANNLKSMMH</sequence>
<keyword evidence="4 5" id="KW-0472">Membrane</keyword>
<gene>
    <name evidence="7" type="ORF">SAMN05444380_11170</name>
</gene>
<dbReference type="Proteomes" id="UP000181976">
    <property type="component" value="Unassembled WGS sequence"/>
</dbReference>
<dbReference type="PANTHER" id="PTHR21016:SF25">
    <property type="entry name" value="TM2 DOMAIN-CONTAINING PROTEIN DDB_G0277895-RELATED"/>
    <property type="match status" value="1"/>
</dbReference>
<dbReference type="eggNOG" id="COG2314">
    <property type="taxonomic scope" value="Bacteria"/>
</dbReference>
<keyword evidence="2 5" id="KW-0812">Transmembrane</keyword>
<evidence type="ECO:0000259" key="6">
    <source>
        <dbReference type="Pfam" id="PF05154"/>
    </source>
</evidence>
<proteinExistence type="predicted"/>
<evidence type="ECO:0000313" key="8">
    <source>
        <dbReference type="Proteomes" id="UP000181976"/>
    </source>
</evidence>
<organism evidence="7 8">
    <name type="scientific">Thermophagus xiamenensis</name>
    <dbReference type="NCBI Taxonomy" id="385682"/>
    <lineage>
        <taxon>Bacteria</taxon>
        <taxon>Pseudomonadati</taxon>
        <taxon>Bacteroidota</taxon>
        <taxon>Bacteroidia</taxon>
        <taxon>Marinilabiliales</taxon>
        <taxon>Marinilabiliaceae</taxon>
        <taxon>Thermophagus</taxon>
    </lineage>
</organism>
<evidence type="ECO:0000256" key="5">
    <source>
        <dbReference type="SAM" id="Phobius"/>
    </source>
</evidence>
<name>A0A1I2AJ39_9BACT</name>
<accession>A0A1I2AJ39</accession>
<dbReference type="GO" id="GO:0016020">
    <property type="term" value="C:membrane"/>
    <property type="evidence" value="ECO:0007669"/>
    <property type="project" value="UniProtKB-SubCell"/>
</dbReference>
<reference evidence="7 8" key="1">
    <citation type="submission" date="2016-10" db="EMBL/GenBank/DDBJ databases">
        <authorList>
            <person name="de Groot N.N."/>
        </authorList>
    </citation>
    <scope>NUCLEOTIDE SEQUENCE [LARGE SCALE GENOMIC DNA]</scope>
    <source>
        <strain evidence="7 8">DSM 19012</strain>
    </source>
</reference>
<dbReference type="InterPro" id="IPR050932">
    <property type="entry name" value="TM2D1-3-like"/>
</dbReference>
<dbReference type="PANTHER" id="PTHR21016">
    <property type="entry name" value="BETA-AMYLOID BINDING PROTEIN-RELATED"/>
    <property type="match status" value="1"/>
</dbReference>
<feature type="domain" description="TM2" evidence="6">
    <location>
        <begin position="48"/>
        <end position="92"/>
    </location>
</feature>
<dbReference type="AlphaFoldDB" id="A0A1I2AJ39"/>
<keyword evidence="3 5" id="KW-1133">Transmembrane helix</keyword>
<evidence type="ECO:0000256" key="4">
    <source>
        <dbReference type="ARBA" id="ARBA00023136"/>
    </source>
</evidence>
<dbReference type="InParanoid" id="A0A1I2AJ39"/>